<protein>
    <recommendedName>
        <fullName evidence="1">DNA-directed DNA polymerase</fullName>
        <ecNumber evidence="1">2.7.7.7</ecNumber>
    </recommendedName>
</protein>
<dbReference type="Proteomes" id="UP000537260">
    <property type="component" value="Unassembled WGS sequence"/>
</dbReference>
<evidence type="ECO:0000313" key="6">
    <source>
        <dbReference type="Proteomes" id="UP000537260"/>
    </source>
</evidence>
<organism evidence="5 6">
    <name type="scientific">Glaciibacter psychrotolerans</name>
    <dbReference type="NCBI Taxonomy" id="670054"/>
    <lineage>
        <taxon>Bacteria</taxon>
        <taxon>Bacillati</taxon>
        <taxon>Actinomycetota</taxon>
        <taxon>Actinomycetes</taxon>
        <taxon>Micrococcales</taxon>
        <taxon>Microbacteriaceae</taxon>
        <taxon>Glaciibacter</taxon>
    </lineage>
</organism>
<comment type="catalytic activity">
    <reaction evidence="3">
        <text>DNA(n) + a 2'-deoxyribonucleoside 5'-triphosphate = DNA(n+1) + diphosphate</text>
        <dbReference type="Rhea" id="RHEA:22508"/>
        <dbReference type="Rhea" id="RHEA-COMP:17339"/>
        <dbReference type="Rhea" id="RHEA-COMP:17340"/>
        <dbReference type="ChEBI" id="CHEBI:33019"/>
        <dbReference type="ChEBI" id="CHEBI:61560"/>
        <dbReference type="ChEBI" id="CHEBI:173112"/>
        <dbReference type="EC" id="2.7.7.7"/>
    </reaction>
</comment>
<dbReference type="GO" id="GO:0006302">
    <property type="term" value="P:double-strand break repair"/>
    <property type="evidence" value="ECO:0007669"/>
    <property type="project" value="TreeGrafter"/>
</dbReference>
<dbReference type="GO" id="GO:0006261">
    <property type="term" value="P:DNA-templated DNA replication"/>
    <property type="evidence" value="ECO:0007669"/>
    <property type="project" value="InterPro"/>
</dbReference>
<dbReference type="Gene3D" id="1.10.150.20">
    <property type="entry name" value="5' to 3' exonuclease, C-terminal subdomain"/>
    <property type="match status" value="1"/>
</dbReference>
<dbReference type="GO" id="GO:0003887">
    <property type="term" value="F:DNA-directed DNA polymerase activity"/>
    <property type="evidence" value="ECO:0007669"/>
    <property type="project" value="UniProtKB-EC"/>
</dbReference>
<evidence type="ECO:0000256" key="3">
    <source>
        <dbReference type="ARBA" id="ARBA00049244"/>
    </source>
</evidence>
<dbReference type="SMART" id="SM00482">
    <property type="entry name" value="POLAc"/>
    <property type="match status" value="1"/>
</dbReference>
<dbReference type="InterPro" id="IPR001098">
    <property type="entry name" value="DNA-dir_DNA_pol_A_palm_dom"/>
</dbReference>
<evidence type="ECO:0000259" key="4">
    <source>
        <dbReference type="SMART" id="SM00482"/>
    </source>
</evidence>
<keyword evidence="5" id="KW-0378">Hydrolase</keyword>
<dbReference type="Pfam" id="PF00476">
    <property type="entry name" value="DNA_pol_A"/>
    <property type="match status" value="1"/>
</dbReference>
<dbReference type="AlphaFoldDB" id="A0A7Z0J5L3"/>
<feature type="domain" description="DNA-directed DNA polymerase family A palm" evidence="4">
    <location>
        <begin position="153"/>
        <end position="337"/>
    </location>
</feature>
<evidence type="ECO:0000256" key="2">
    <source>
        <dbReference type="ARBA" id="ARBA00022705"/>
    </source>
</evidence>
<dbReference type="Gene3D" id="3.30.70.370">
    <property type="match status" value="1"/>
</dbReference>
<dbReference type="InterPro" id="IPR043502">
    <property type="entry name" value="DNA/RNA_pol_sf"/>
</dbReference>
<keyword evidence="6" id="KW-1185">Reference proteome</keyword>
<keyword evidence="5" id="KW-0540">Nuclease</keyword>
<dbReference type="EC" id="2.7.7.7" evidence="1"/>
<evidence type="ECO:0000256" key="1">
    <source>
        <dbReference type="ARBA" id="ARBA00012417"/>
    </source>
</evidence>
<sequence>MTSARHEQLWRPRQAQGWRVDIELLESELASHQALRAQAARELGLDVLDESASGATRTHDWLQRVGIHVTNHDGAPSLARSDADRTIVPPTQAAHLVWAQFREARHIGARLSTLGQFEHYRKGDRVFPQLVLHHAKTGRGTILRPSLQNTTGALRPLLLAEPGHALVALDLSQVEPRVAAALSGDSSMRAAILAGDLYTDLALKVRGDAGARSLFKTGLLSVLYGAGAKGLAQRLNCEVPEATAIIADIWGAFPGLAAYAERLKAEMRAGTAELTIGGRPIPRPSVGKEYAVLNTRIQASAADVFYAGIMRVAAVLGAESLWLPFHDELIVMVPTDDADHAADVLREKMTEHRGGIPITGEPHILGPAWQKS</sequence>
<gene>
    <name evidence="5" type="ORF">HNR05_001403</name>
</gene>
<accession>A0A7Z0J5L3</accession>
<dbReference type="RefSeq" id="WP_179578348.1">
    <property type="nucleotide sequence ID" value="NZ_JACCFM010000001.1"/>
</dbReference>
<name>A0A7Z0J5L3_9MICO</name>
<proteinExistence type="predicted"/>
<reference evidence="5 6" key="1">
    <citation type="submission" date="2020-07" db="EMBL/GenBank/DDBJ databases">
        <title>Sequencing the genomes of 1000 actinobacteria strains.</title>
        <authorList>
            <person name="Klenk H.-P."/>
        </authorList>
    </citation>
    <scope>NUCLEOTIDE SEQUENCE [LARGE SCALE GENOMIC DNA]</scope>
    <source>
        <strain evidence="5 6">LI1</strain>
    </source>
</reference>
<keyword evidence="5" id="KW-0269">Exonuclease</keyword>
<dbReference type="SUPFAM" id="SSF56672">
    <property type="entry name" value="DNA/RNA polymerases"/>
    <property type="match status" value="1"/>
</dbReference>
<dbReference type="PANTHER" id="PTHR10133:SF27">
    <property type="entry name" value="DNA POLYMERASE NU"/>
    <property type="match status" value="1"/>
</dbReference>
<dbReference type="GO" id="GO:0004527">
    <property type="term" value="F:exonuclease activity"/>
    <property type="evidence" value="ECO:0007669"/>
    <property type="project" value="UniProtKB-KW"/>
</dbReference>
<dbReference type="InterPro" id="IPR002298">
    <property type="entry name" value="DNA_polymerase_A"/>
</dbReference>
<evidence type="ECO:0000313" key="5">
    <source>
        <dbReference type="EMBL" id="NYJ19612.1"/>
    </source>
</evidence>
<dbReference type="GO" id="GO:0003677">
    <property type="term" value="F:DNA binding"/>
    <property type="evidence" value="ECO:0007669"/>
    <property type="project" value="InterPro"/>
</dbReference>
<comment type="caution">
    <text evidence="5">The sequence shown here is derived from an EMBL/GenBank/DDBJ whole genome shotgun (WGS) entry which is preliminary data.</text>
</comment>
<keyword evidence="2" id="KW-0235">DNA replication</keyword>
<dbReference type="EMBL" id="JACCFM010000001">
    <property type="protein sequence ID" value="NYJ19612.1"/>
    <property type="molecule type" value="Genomic_DNA"/>
</dbReference>
<dbReference type="PANTHER" id="PTHR10133">
    <property type="entry name" value="DNA POLYMERASE I"/>
    <property type="match status" value="1"/>
</dbReference>